<dbReference type="Pfam" id="PF07583">
    <property type="entry name" value="PSCyt2"/>
    <property type="match status" value="1"/>
</dbReference>
<dbReference type="InterPro" id="IPR036909">
    <property type="entry name" value="Cyt_c-like_dom_sf"/>
</dbReference>
<dbReference type="InterPro" id="IPR011444">
    <property type="entry name" value="DUF1549"/>
</dbReference>
<gene>
    <name evidence="4" type="ORF">METZ01_LOCUS158252</name>
</gene>
<dbReference type="Gene3D" id="2.60.120.260">
    <property type="entry name" value="Galactose-binding domain-like"/>
    <property type="match status" value="1"/>
</dbReference>
<dbReference type="Pfam" id="PF07587">
    <property type="entry name" value="PSD1"/>
    <property type="match status" value="1"/>
</dbReference>
<accession>A0A382AVD9</accession>
<dbReference type="PANTHER" id="PTHR35889:SF3">
    <property type="entry name" value="F-BOX DOMAIN-CONTAINING PROTEIN"/>
    <property type="match status" value="1"/>
</dbReference>
<feature type="domain" description="DUF1549" evidence="1">
    <location>
        <begin position="166"/>
        <end position="355"/>
    </location>
</feature>
<evidence type="ECO:0000259" key="2">
    <source>
        <dbReference type="Pfam" id="PF07587"/>
    </source>
</evidence>
<dbReference type="PANTHER" id="PTHR35889">
    <property type="entry name" value="CYCLOINULO-OLIGOSACCHARIDE FRUCTANOTRANSFERASE-RELATED"/>
    <property type="match status" value="1"/>
</dbReference>
<reference evidence="4" key="1">
    <citation type="submission" date="2018-05" db="EMBL/GenBank/DDBJ databases">
        <authorList>
            <person name="Lanie J.A."/>
            <person name="Ng W.-L."/>
            <person name="Kazmierczak K.M."/>
            <person name="Andrzejewski T.M."/>
            <person name="Davidsen T.M."/>
            <person name="Wayne K.J."/>
            <person name="Tettelin H."/>
            <person name="Glass J.I."/>
            <person name="Rusch D."/>
            <person name="Podicherti R."/>
            <person name="Tsui H.-C.T."/>
            <person name="Winkler M.E."/>
        </authorList>
    </citation>
    <scope>NUCLEOTIDE SEQUENCE</scope>
</reference>
<dbReference type="SUPFAM" id="SSF46626">
    <property type="entry name" value="Cytochrome c"/>
    <property type="match status" value="1"/>
</dbReference>
<name>A0A382AVD9_9ZZZZ</name>
<feature type="non-terminal residue" evidence="4">
    <location>
        <position position="1"/>
    </location>
</feature>
<dbReference type="EMBL" id="UINC01026976">
    <property type="protein sequence ID" value="SVB05398.1"/>
    <property type="molecule type" value="Genomic_DNA"/>
</dbReference>
<dbReference type="AlphaFoldDB" id="A0A382AVD9"/>
<feature type="non-terminal residue" evidence="4">
    <location>
        <position position="749"/>
    </location>
</feature>
<evidence type="ECO:0000313" key="4">
    <source>
        <dbReference type="EMBL" id="SVB05398.1"/>
    </source>
</evidence>
<dbReference type="GO" id="GO:0009055">
    <property type="term" value="F:electron transfer activity"/>
    <property type="evidence" value="ECO:0007669"/>
    <property type="project" value="InterPro"/>
</dbReference>
<dbReference type="InterPro" id="IPR011429">
    <property type="entry name" value="Cyt_c_Planctomycete-type"/>
</dbReference>
<evidence type="ECO:0008006" key="5">
    <source>
        <dbReference type="Google" id="ProtNLM"/>
    </source>
</evidence>
<dbReference type="InterPro" id="IPR022655">
    <property type="entry name" value="DUF1553"/>
</dbReference>
<feature type="domain" description="Cytochrome C Planctomycete-type" evidence="3">
    <location>
        <begin position="58"/>
        <end position="116"/>
    </location>
</feature>
<evidence type="ECO:0000259" key="3">
    <source>
        <dbReference type="Pfam" id="PF07635"/>
    </source>
</evidence>
<dbReference type="GO" id="GO:0020037">
    <property type="term" value="F:heme binding"/>
    <property type="evidence" value="ECO:0007669"/>
    <property type="project" value="InterPro"/>
</dbReference>
<sequence>RTVNGLIGNVFACAGLLMGSVGLVQAGLTAEQTAKLPPPAKHEVSFAREISPLLEKSCTKCHGKGKAKGGFSIETREKLLAGGDSGATVVIGKSADSYLVELISGIDPDDVMPKKGLRLTTEQVGLVRAWIDQGLPWEEGATFAKAPVLNLTPRRPELPGDEGGHPVDRILAPYFAKHGVTTGEVVSDRLFARRVYLDTIGLLPPVAELDAFVASNAKDKRRALIRRLLDDRKSYAEHWLAFWNDILRNDYAGTGFIDGGRKQITGWLYGSLYSNKPYDKFVYELINPTEHSRGFTKGIVWRGVVNASQKPPMQAAQHISQIFMGVNLKCASCHDSFINDWSLADAYALASVYADKPLEMVQCDKPTGEISDVRFIHPELGAIDPKADRSKRIEQLAKAVTSPKNGRLSRTMVNRLWARFLGRGLVEPVDEMENESWHTDLIDLLASDLVDNGYNLKFTMEQIMTSLAYQLPAVNGAEQSEKDYVFRGPTVRRMSAEQFVDAVATITGNWKPSPAKKIEFEGANLSGVADGTGQNDLPKGKWIWSSAKAADGVEPGTSFFRKRIELRDKPTTADVIAVADNLFVLMVNQRNGTAGKNWEEPKFRNLANRFHKGKNLITVSATNEGSGKNPAGLWLGIRFQFADGSKMDVVSDKSWKVSTEGSDGWNKPYVDDTKWRPASELGGMDMAPWGLAKRMKTRGSVLAFSGRFRESLQNKTALTTALGRPNREQVTTERPFVATTLQALALTNG</sequence>
<proteinExistence type="predicted"/>
<organism evidence="4">
    <name type="scientific">marine metagenome</name>
    <dbReference type="NCBI Taxonomy" id="408172"/>
    <lineage>
        <taxon>unclassified sequences</taxon>
        <taxon>metagenomes</taxon>
        <taxon>ecological metagenomes</taxon>
    </lineage>
</organism>
<feature type="domain" description="DUF1553" evidence="2">
    <location>
        <begin position="394"/>
        <end position="513"/>
    </location>
</feature>
<dbReference type="Pfam" id="PF07635">
    <property type="entry name" value="PSCyt1"/>
    <property type="match status" value="1"/>
</dbReference>
<evidence type="ECO:0000259" key="1">
    <source>
        <dbReference type="Pfam" id="PF07583"/>
    </source>
</evidence>
<protein>
    <recommendedName>
        <fullName evidence="5">Cytochrome c domain-containing protein</fullName>
    </recommendedName>
</protein>